<sequence length="204" mass="20340">MSAKAWTRSASAVVLIAGLAGCASEKRTPLVVPIPTFTPSASAGTSAPARIVGALPTGCGAIGSAEEISEAVGKSLPGQAKPVDGAADTTIGRTDRIDCYYGLGDSEQVANAPVRVGLASYTDARTATERVGKTIADEKAAGAKSSDVTVGVDKGTLLVGKNSSTLVATHQATTVVVIAAIDTVPAAQAPTVLAKIADRALSPR</sequence>
<proteinExistence type="predicted"/>
<evidence type="ECO:0000313" key="2">
    <source>
        <dbReference type="Proteomes" id="UP001521150"/>
    </source>
</evidence>
<dbReference type="RefSeq" id="WP_233722766.1">
    <property type="nucleotide sequence ID" value="NZ_JAJVCN010000001.1"/>
</dbReference>
<dbReference type="PROSITE" id="PS51257">
    <property type="entry name" value="PROKAR_LIPOPROTEIN"/>
    <property type="match status" value="1"/>
</dbReference>
<accession>A0ABS8Z3Y3</accession>
<reference evidence="1 2" key="1">
    <citation type="submission" date="2021-12" db="EMBL/GenBank/DDBJ databases">
        <title>Genome sequence of Kibdelosporangium philippinense ATCC 49844.</title>
        <authorList>
            <person name="Fedorov E.A."/>
            <person name="Omeragic M."/>
            <person name="Shalygina K.F."/>
            <person name="Maclea K.S."/>
        </authorList>
    </citation>
    <scope>NUCLEOTIDE SEQUENCE [LARGE SCALE GENOMIC DNA]</scope>
    <source>
        <strain evidence="1 2">ATCC 49844</strain>
    </source>
</reference>
<protein>
    <recommendedName>
        <fullName evidence="3">DUF3558 domain-containing protein</fullName>
    </recommendedName>
</protein>
<comment type="caution">
    <text evidence="1">The sequence shown here is derived from an EMBL/GenBank/DDBJ whole genome shotgun (WGS) entry which is preliminary data.</text>
</comment>
<name>A0ABS8Z3Y3_9PSEU</name>
<dbReference type="EMBL" id="JAJVCN010000001">
    <property type="protein sequence ID" value="MCE7001708.1"/>
    <property type="molecule type" value="Genomic_DNA"/>
</dbReference>
<evidence type="ECO:0008006" key="3">
    <source>
        <dbReference type="Google" id="ProtNLM"/>
    </source>
</evidence>
<evidence type="ECO:0000313" key="1">
    <source>
        <dbReference type="EMBL" id="MCE7001708.1"/>
    </source>
</evidence>
<dbReference type="Proteomes" id="UP001521150">
    <property type="component" value="Unassembled WGS sequence"/>
</dbReference>
<keyword evidence="2" id="KW-1185">Reference proteome</keyword>
<organism evidence="1 2">
    <name type="scientific">Kibdelosporangium philippinense</name>
    <dbReference type="NCBI Taxonomy" id="211113"/>
    <lineage>
        <taxon>Bacteria</taxon>
        <taxon>Bacillati</taxon>
        <taxon>Actinomycetota</taxon>
        <taxon>Actinomycetes</taxon>
        <taxon>Pseudonocardiales</taxon>
        <taxon>Pseudonocardiaceae</taxon>
        <taxon>Kibdelosporangium</taxon>
    </lineage>
</organism>
<gene>
    <name evidence="1" type="ORF">LWC34_02455</name>
</gene>